<organism evidence="2 3">
    <name type="scientific">Listeria grayi</name>
    <name type="common">Listeria murrayi</name>
    <dbReference type="NCBI Taxonomy" id="1641"/>
    <lineage>
        <taxon>Bacteria</taxon>
        <taxon>Bacillati</taxon>
        <taxon>Bacillota</taxon>
        <taxon>Bacilli</taxon>
        <taxon>Bacillales</taxon>
        <taxon>Listeriaceae</taxon>
        <taxon>Listeria</taxon>
    </lineage>
</organism>
<proteinExistence type="predicted"/>
<sequence>MKHLVTLLFSDIGVYTFELVTIIFVIALGIILCFEGNLARKRKRKADKIALYLQCDRQALTFLNDLEEDNAYISVLKEGQLIELLLLPKKPYSVIKEIYREPLKGAKEIGRS</sequence>
<evidence type="ECO:0000313" key="3">
    <source>
        <dbReference type="Proteomes" id="UP000254879"/>
    </source>
</evidence>
<dbReference type="AlphaFoldDB" id="A0A378MD39"/>
<feature type="transmembrane region" description="Helical" evidence="1">
    <location>
        <begin position="12"/>
        <end position="34"/>
    </location>
</feature>
<dbReference type="RefSeq" id="WP_115345894.1">
    <property type="nucleotide sequence ID" value="NZ_UGPG01000001.1"/>
</dbReference>
<dbReference type="EMBL" id="UGPG01000001">
    <property type="protein sequence ID" value="STY44211.1"/>
    <property type="molecule type" value="Genomic_DNA"/>
</dbReference>
<gene>
    <name evidence="2" type="ORF">NCTC10815_01531</name>
</gene>
<keyword evidence="1" id="KW-1133">Transmembrane helix</keyword>
<keyword evidence="1" id="KW-0812">Transmembrane</keyword>
<accession>A0A378MD39</accession>
<reference evidence="2 3" key="1">
    <citation type="submission" date="2018-06" db="EMBL/GenBank/DDBJ databases">
        <authorList>
            <consortium name="Pathogen Informatics"/>
            <person name="Doyle S."/>
        </authorList>
    </citation>
    <scope>NUCLEOTIDE SEQUENCE [LARGE SCALE GENOMIC DNA]</scope>
    <source>
        <strain evidence="3">NCTC 10815</strain>
    </source>
</reference>
<evidence type="ECO:0000256" key="1">
    <source>
        <dbReference type="SAM" id="Phobius"/>
    </source>
</evidence>
<dbReference type="Proteomes" id="UP000254879">
    <property type="component" value="Unassembled WGS sequence"/>
</dbReference>
<name>A0A378MD39_LISGR</name>
<keyword evidence="1" id="KW-0472">Membrane</keyword>
<evidence type="ECO:0000313" key="2">
    <source>
        <dbReference type="EMBL" id="STY44211.1"/>
    </source>
</evidence>
<protein>
    <submittedName>
        <fullName evidence="2">Uncharacterized protein</fullName>
    </submittedName>
</protein>